<dbReference type="PANTHER" id="PTHR30146">
    <property type="entry name" value="LACI-RELATED TRANSCRIPTIONAL REPRESSOR"/>
    <property type="match status" value="1"/>
</dbReference>
<dbReference type="Proteomes" id="UP001501470">
    <property type="component" value="Unassembled WGS sequence"/>
</dbReference>
<evidence type="ECO:0000313" key="5">
    <source>
        <dbReference type="EMBL" id="GAA1539281.1"/>
    </source>
</evidence>
<dbReference type="InterPro" id="IPR028082">
    <property type="entry name" value="Peripla_BP_I"/>
</dbReference>
<name>A0ABP4M7L5_9ACTN</name>
<sequence>MTERRKRPTMNDVARHAGVALRTVSRVVNGDPTVGADFAYRVHAAVTALGYVPDERARQLRGGSSGLIGVAVRNLAAGHPVLSSLDAAAREHGYTILATATADEEDREREVVQSMCRHHLDGIVLEPVGDNHQYLTRELDAGTPIVAFDRPAGGITADTVISDNAAGIGTAFGHLTSHGHRRIAYIGDAERIFTGRERAAAFRACMAAGGEPITGRVHPGPVEPARIAAALDEVLRGPRPATALITGNASTTLEVLRHLGPDAGTLAIVGFDDFPLADLLRPGVTVVAQDSDTIGRTAIDLLRLRAADHGRPVQTVTVDVRLIPRGSGERPPPD</sequence>
<protein>
    <submittedName>
        <fullName evidence="5">LacI family DNA-binding transcriptional regulator</fullName>
    </submittedName>
</protein>
<evidence type="ECO:0000313" key="6">
    <source>
        <dbReference type="Proteomes" id="UP001501470"/>
    </source>
</evidence>
<gene>
    <name evidence="5" type="ORF">GCM10009827_068140</name>
</gene>
<dbReference type="InterPro" id="IPR000843">
    <property type="entry name" value="HTH_LacI"/>
</dbReference>
<accession>A0ABP4M7L5</accession>
<keyword evidence="2 5" id="KW-0238">DNA-binding</keyword>
<keyword evidence="3" id="KW-0804">Transcription</keyword>
<organism evidence="5 6">
    <name type="scientific">Dactylosporangium maewongense</name>
    <dbReference type="NCBI Taxonomy" id="634393"/>
    <lineage>
        <taxon>Bacteria</taxon>
        <taxon>Bacillati</taxon>
        <taxon>Actinomycetota</taxon>
        <taxon>Actinomycetes</taxon>
        <taxon>Micromonosporales</taxon>
        <taxon>Micromonosporaceae</taxon>
        <taxon>Dactylosporangium</taxon>
    </lineage>
</organism>
<proteinExistence type="predicted"/>
<dbReference type="CDD" id="cd01392">
    <property type="entry name" value="HTH_LacI"/>
    <property type="match status" value="1"/>
</dbReference>
<dbReference type="Gene3D" id="1.10.260.40">
    <property type="entry name" value="lambda repressor-like DNA-binding domains"/>
    <property type="match status" value="1"/>
</dbReference>
<dbReference type="InterPro" id="IPR010982">
    <property type="entry name" value="Lambda_DNA-bd_dom_sf"/>
</dbReference>
<comment type="caution">
    <text evidence="5">The sequence shown here is derived from an EMBL/GenBank/DDBJ whole genome shotgun (WGS) entry which is preliminary data.</text>
</comment>
<dbReference type="PANTHER" id="PTHR30146:SF109">
    <property type="entry name" value="HTH-TYPE TRANSCRIPTIONAL REGULATOR GALS"/>
    <property type="match status" value="1"/>
</dbReference>
<dbReference type="SMART" id="SM00354">
    <property type="entry name" value="HTH_LACI"/>
    <property type="match status" value="1"/>
</dbReference>
<keyword evidence="6" id="KW-1185">Reference proteome</keyword>
<reference evidence="6" key="1">
    <citation type="journal article" date="2019" name="Int. J. Syst. Evol. Microbiol.">
        <title>The Global Catalogue of Microorganisms (GCM) 10K type strain sequencing project: providing services to taxonomists for standard genome sequencing and annotation.</title>
        <authorList>
            <consortium name="The Broad Institute Genomics Platform"/>
            <consortium name="The Broad Institute Genome Sequencing Center for Infectious Disease"/>
            <person name="Wu L."/>
            <person name="Ma J."/>
        </authorList>
    </citation>
    <scope>NUCLEOTIDE SEQUENCE [LARGE SCALE GENOMIC DNA]</scope>
    <source>
        <strain evidence="6">JCM 15933</strain>
    </source>
</reference>
<dbReference type="InterPro" id="IPR046335">
    <property type="entry name" value="LacI/GalR-like_sensor"/>
</dbReference>
<dbReference type="SUPFAM" id="SSF47413">
    <property type="entry name" value="lambda repressor-like DNA-binding domains"/>
    <property type="match status" value="1"/>
</dbReference>
<dbReference type="RefSeq" id="WP_344506457.1">
    <property type="nucleotide sequence ID" value="NZ_BAAAQD010000015.1"/>
</dbReference>
<dbReference type="CDD" id="cd06267">
    <property type="entry name" value="PBP1_LacI_sugar_binding-like"/>
    <property type="match status" value="1"/>
</dbReference>
<feature type="domain" description="HTH lacI-type" evidence="4">
    <location>
        <begin position="8"/>
        <end position="62"/>
    </location>
</feature>
<dbReference type="GO" id="GO:0003677">
    <property type="term" value="F:DNA binding"/>
    <property type="evidence" value="ECO:0007669"/>
    <property type="project" value="UniProtKB-KW"/>
</dbReference>
<dbReference type="Pfam" id="PF00356">
    <property type="entry name" value="LacI"/>
    <property type="match status" value="1"/>
</dbReference>
<dbReference type="PROSITE" id="PS50932">
    <property type="entry name" value="HTH_LACI_2"/>
    <property type="match status" value="1"/>
</dbReference>
<evidence type="ECO:0000256" key="3">
    <source>
        <dbReference type="ARBA" id="ARBA00023163"/>
    </source>
</evidence>
<evidence type="ECO:0000259" key="4">
    <source>
        <dbReference type="PROSITE" id="PS50932"/>
    </source>
</evidence>
<dbReference type="SUPFAM" id="SSF53822">
    <property type="entry name" value="Periplasmic binding protein-like I"/>
    <property type="match status" value="1"/>
</dbReference>
<dbReference type="EMBL" id="BAAAQD010000015">
    <property type="protein sequence ID" value="GAA1539281.1"/>
    <property type="molecule type" value="Genomic_DNA"/>
</dbReference>
<evidence type="ECO:0000256" key="1">
    <source>
        <dbReference type="ARBA" id="ARBA00023015"/>
    </source>
</evidence>
<keyword evidence="1" id="KW-0805">Transcription regulation</keyword>
<dbReference type="Gene3D" id="3.40.50.2300">
    <property type="match status" value="2"/>
</dbReference>
<dbReference type="Pfam" id="PF13377">
    <property type="entry name" value="Peripla_BP_3"/>
    <property type="match status" value="1"/>
</dbReference>
<evidence type="ECO:0000256" key="2">
    <source>
        <dbReference type="ARBA" id="ARBA00023125"/>
    </source>
</evidence>